<keyword evidence="3 11" id="KW-0349">Heme</keyword>
<feature type="transmembrane region" description="Helical" evidence="13">
    <location>
        <begin position="6"/>
        <end position="25"/>
    </location>
</feature>
<evidence type="ECO:0000256" key="1">
    <source>
        <dbReference type="ARBA" id="ARBA00004167"/>
    </source>
</evidence>
<comment type="cofactor">
    <cofactor evidence="11">
        <name>heme</name>
        <dbReference type="ChEBI" id="CHEBI:30413"/>
    </cofactor>
</comment>
<dbReference type="GO" id="GO:0004497">
    <property type="term" value="F:monooxygenase activity"/>
    <property type="evidence" value="ECO:0007669"/>
    <property type="project" value="UniProtKB-KW"/>
</dbReference>
<gene>
    <name evidence="14" type="ORF">MANES_13G050400</name>
</gene>
<evidence type="ECO:0000313" key="14">
    <source>
        <dbReference type="EMBL" id="OAY32846.1"/>
    </source>
</evidence>
<dbReference type="GO" id="GO:0016020">
    <property type="term" value="C:membrane"/>
    <property type="evidence" value="ECO:0007669"/>
    <property type="project" value="UniProtKB-SubCell"/>
</dbReference>
<feature type="transmembrane region" description="Helical" evidence="13">
    <location>
        <begin position="224"/>
        <end position="243"/>
    </location>
</feature>
<proteinExistence type="inferred from homology"/>
<name>A0A251JGQ6_MANES</name>
<dbReference type="Gramene" id="Manes.13G050400.3.v8.1">
    <property type="protein sequence ID" value="Manes.13G050400.3.v8.1.CDS"/>
    <property type="gene ID" value="Manes.13G050400.v8.1"/>
</dbReference>
<dbReference type="CDD" id="cd20654">
    <property type="entry name" value="CYP82"/>
    <property type="match status" value="1"/>
</dbReference>
<dbReference type="GO" id="GO:0020037">
    <property type="term" value="F:heme binding"/>
    <property type="evidence" value="ECO:0007669"/>
    <property type="project" value="InterPro"/>
</dbReference>
<dbReference type="PRINTS" id="PR00463">
    <property type="entry name" value="EP450I"/>
</dbReference>
<evidence type="ECO:0000256" key="4">
    <source>
        <dbReference type="ARBA" id="ARBA00022692"/>
    </source>
</evidence>
<keyword evidence="7 12" id="KW-0560">Oxidoreductase</keyword>
<evidence type="ECO:0000256" key="3">
    <source>
        <dbReference type="ARBA" id="ARBA00022617"/>
    </source>
</evidence>
<dbReference type="InterPro" id="IPR001128">
    <property type="entry name" value="Cyt_P450"/>
</dbReference>
<keyword evidence="5 11" id="KW-0479">Metal-binding</keyword>
<dbReference type="Pfam" id="PF00067">
    <property type="entry name" value="p450"/>
    <property type="match status" value="1"/>
</dbReference>
<dbReference type="OMA" id="VEECDIK"/>
<dbReference type="EMBL" id="CM004399">
    <property type="protein sequence ID" value="OAY32847.1"/>
    <property type="molecule type" value="Genomic_DNA"/>
</dbReference>
<keyword evidence="9 12" id="KW-0503">Monooxygenase</keyword>
<evidence type="ECO:0000256" key="9">
    <source>
        <dbReference type="ARBA" id="ARBA00023033"/>
    </source>
</evidence>
<comment type="subcellular location">
    <subcellularLocation>
        <location evidence="1">Membrane</location>
        <topology evidence="1">Single-pass membrane protein</topology>
    </subcellularLocation>
</comment>
<dbReference type="AlphaFoldDB" id="A0A251JGQ6"/>
<comment type="similarity">
    <text evidence="2 12">Belongs to the cytochrome P450 family.</text>
</comment>
<dbReference type="Gene3D" id="1.10.630.10">
    <property type="entry name" value="Cytochrome P450"/>
    <property type="match status" value="1"/>
</dbReference>
<sequence>MDVSCHLLAITGVLTLVLLYRFNLWRLRDQSHKGKLLAPEPSGTLPIIGHLHQLGAEKTLARTLARLADNYGPIFTIWLGVHRTVVVCNHDTIKECFTTNDKVLASRPRSSHGQYLSYNYAAFAFTSYGPFWRNMRKMVLVELLSSHRLKSLKHVQVSEVNNLMNDLYLLCKQEQGSAKIVISECFDHLTLNMITRMIAGKRYFNSANGGDEQGRRIGKLMKEYMYISGVFVPSDLIPFLWWMNFLGPVKAMKRLSKEFDSLMESWIDEHKLKRMKMSDDSMNMEEDFIDVMLSLLEDDFFGHSREDIIKGTAMTLIIAGADTTSITLTWILSNLLNNRRTLELAVEELDHKVGKERCVENSDIENLVYIHAIVKETLRLYPPGPLAVPHEATEDCRIAGYHIPKGTRVFANLWKLHRDPKIWTNPDEFMPERFLTDHAKLDVSGQNFEYIPFGSGRRACPGLNFAIQAIHLTLARLLQGFSLTTPLNEPVDMSEGLGITLPKATPLEIKITPRLRPELYGC</sequence>
<accession>A0A251JGQ6</accession>
<evidence type="ECO:0000256" key="11">
    <source>
        <dbReference type="PIRSR" id="PIRSR602401-1"/>
    </source>
</evidence>
<keyword evidence="10 13" id="KW-0472">Membrane</keyword>
<dbReference type="PANTHER" id="PTHR47947">
    <property type="entry name" value="CYTOCHROME P450 82C3-RELATED"/>
    <property type="match status" value="1"/>
</dbReference>
<protein>
    <recommendedName>
        <fullName evidence="16">Cytochrome P450</fullName>
    </recommendedName>
</protein>
<evidence type="ECO:0000256" key="6">
    <source>
        <dbReference type="ARBA" id="ARBA00022989"/>
    </source>
</evidence>
<dbReference type="SUPFAM" id="SSF48264">
    <property type="entry name" value="Cytochrome P450"/>
    <property type="match status" value="1"/>
</dbReference>
<evidence type="ECO:0000256" key="8">
    <source>
        <dbReference type="ARBA" id="ARBA00023004"/>
    </source>
</evidence>
<dbReference type="GO" id="GO:0005506">
    <property type="term" value="F:iron ion binding"/>
    <property type="evidence" value="ECO:0007669"/>
    <property type="project" value="InterPro"/>
</dbReference>
<dbReference type="OrthoDB" id="1055148at2759"/>
<evidence type="ECO:0008006" key="16">
    <source>
        <dbReference type="Google" id="ProtNLM"/>
    </source>
</evidence>
<evidence type="ECO:0000256" key="12">
    <source>
        <dbReference type="RuleBase" id="RU000461"/>
    </source>
</evidence>
<dbReference type="Gramene" id="Manes.13G050400.4.v8.1">
    <property type="protein sequence ID" value="Manes.13G050400.4.v8.1.CDS"/>
    <property type="gene ID" value="Manes.13G050400.v8.1"/>
</dbReference>
<dbReference type="InterPro" id="IPR017972">
    <property type="entry name" value="Cyt_P450_CS"/>
</dbReference>
<evidence type="ECO:0000256" key="13">
    <source>
        <dbReference type="SAM" id="Phobius"/>
    </source>
</evidence>
<dbReference type="GO" id="GO:0016705">
    <property type="term" value="F:oxidoreductase activity, acting on paired donors, with incorporation or reduction of molecular oxygen"/>
    <property type="evidence" value="ECO:0007669"/>
    <property type="project" value="InterPro"/>
</dbReference>
<evidence type="ECO:0000256" key="5">
    <source>
        <dbReference type="ARBA" id="ARBA00022723"/>
    </source>
</evidence>
<dbReference type="Proteomes" id="UP000091857">
    <property type="component" value="Chromosome 13"/>
</dbReference>
<evidence type="ECO:0000256" key="2">
    <source>
        <dbReference type="ARBA" id="ARBA00010617"/>
    </source>
</evidence>
<dbReference type="PRINTS" id="PR00385">
    <property type="entry name" value="P450"/>
</dbReference>
<dbReference type="PROSITE" id="PS00086">
    <property type="entry name" value="CYTOCHROME_P450"/>
    <property type="match status" value="1"/>
</dbReference>
<dbReference type="EMBL" id="CM004399">
    <property type="protein sequence ID" value="OAY32846.1"/>
    <property type="molecule type" value="Genomic_DNA"/>
</dbReference>
<evidence type="ECO:0000256" key="10">
    <source>
        <dbReference type="ARBA" id="ARBA00023136"/>
    </source>
</evidence>
<evidence type="ECO:0000256" key="7">
    <source>
        <dbReference type="ARBA" id="ARBA00023002"/>
    </source>
</evidence>
<dbReference type="FunFam" id="1.10.630.10:FF:000026">
    <property type="entry name" value="Cytochrome P450 82C4"/>
    <property type="match status" value="1"/>
</dbReference>
<organism evidence="14 15">
    <name type="scientific">Manihot esculenta</name>
    <name type="common">Cassava</name>
    <name type="synonym">Jatropha manihot</name>
    <dbReference type="NCBI Taxonomy" id="3983"/>
    <lineage>
        <taxon>Eukaryota</taxon>
        <taxon>Viridiplantae</taxon>
        <taxon>Streptophyta</taxon>
        <taxon>Embryophyta</taxon>
        <taxon>Tracheophyta</taxon>
        <taxon>Spermatophyta</taxon>
        <taxon>Magnoliopsida</taxon>
        <taxon>eudicotyledons</taxon>
        <taxon>Gunneridae</taxon>
        <taxon>Pentapetalae</taxon>
        <taxon>rosids</taxon>
        <taxon>fabids</taxon>
        <taxon>Malpighiales</taxon>
        <taxon>Euphorbiaceae</taxon>
        <taxon>Crotonoideae</taxon>
        <taxon>Manihoteae</taxon>
        <taxon>Manihot</taxon>
    </lineage>
</organism>
<keyword evidence="4 13" id="KW-0812">Transmembrane</keyword>
<dbReference type="PANTHER" id="PTHR47947:SF1">
    <property type="entry name" value="CYTOCHROME P450 82E3"/>
    <property type="match status" value="1"/>
</dbReference>
<keyword evidence="6 13" id="KW-1133">Transmembrane helix</keyword>
<dbReference type="InterPro" id="IPR002401">
    <property type="entry name" value="Cyt_P450_E_grp-I"/>
</dbReference>
<evidence type="ECO:0000313" key="15">
    <source>
        <dbReference type="Proteomes" id="UP000091857"/>
    </source>
</evidence>
<feature type="binding site" description="axial binding residue" evidence="11">
    <location>
        <position position="460"/>
    </location>
    <ligand>
        <name>heme</name>
        <dbReference type="ChEBI" id="CHEBI:30413"/>
    </ligand>
    <ligandPart>
        <name>Fe</name>
        <dbReference type="ChEBI" id="CHEBI:18248"/>
    </ligandPart>
</feature>
<reference evidence="14 15" key="1">
    <citation type="submission" date="2016-02" db="EMBL/GenBank/DDBJ databases">
        <title>WGS assembly of Manihot esculenta.</title>
        <authorList>
            <person name="Bredeson J.V."/>
            <person name="Prochnik S.E."/>
            <person name="Lyons J.B."/>
            <person name="Schmutz J."/>
            <person name="Grimwood J."/>
            <person name="Vrebalov J."/>
            <person name="Bart R.S."/>
            <person name="Amuge T."/>
            <person name="Ferguson M.E."/>
            <person name="Green R."/>
            <person name="Putnam N."/>
            <person name="Stites J."/>
            <person name="Rounsley S."/>
            <person name="Rokhsar D.S."/>
        </authorList>
    </citation>
    <scope>NUCLEOTIDE SEQUENCE [LARGE SCALE GENOMIC DNA]</scope>
    <source>
        <strain evidence="15">cv. AM560-2</strain>
        <tissue evidence="14">Leaf</tissue>
    </source>
</reference>
<dbReference type="InterPro" id="IPR036396">
    <property type="entry name" value="Cyt_P450_sf"/>
</dbReference>
<keyword evidence="15" id="KW-1185">Reference proteome</keyword>
<dbReference type="InterPro" id="IPR050651">
    <property type="entry name" value="Plant_Cytochrome_P450_Monoox"/>
</dbReference>
<keyword evidence="8 11" id="KW-0408">Iron</keyword>